<dbReference type="PANTHER" id="PTHR30595:SF6">
    <property type="entry name" value="SCHLAFEN ALBA-2 DOMAIN-CONTAINING PROTEIN"/>
    <property type="match status" value="1"/>
</dbReference>
<keyword evidence="3" id="KW-1185">Reference proteome</keyword>
<dbReference type="InterPro" id="IPR007421">
    <property type="entry name" value="Schlafen_AlbA_2_dom"/>
</dbReference>
<feature type="domain" description="Schlafen AlbA-2" evidence="1">
    <location>
        <begin position="23"/>
        <end position="133"/>
    </location>
</feature>
<dbReference type="PANTHER" id="PTHR30595">
    <property type="entry name" value="GLPR-RELATED TRANSCRIPTIONAL REPRESSOR"/>
    <property type="match status" value="1"/>
</dbReference>
<evidence type="ECO:0000259" key="1">
    <source>
        <dbReference type="Pfam" id="PF04326"/>
    </source>
</evidence>
<dbReference type="Proteomes" id="UP000502331">
    <property type="component" value="Chromosome"/>
</dbReference>
<dbReference type="InterPro" id="IPR038475">
    <property type="entry name" value="RecG_C_sf"/>
</dbReference>
<dbReference type="Pfam" id="PF04326">
    <property type="entry name" value="SLFN_AlbA_2"/>
    <property type="match status" value="1"/>
</dbReference>
<evidence type="ECO:0000313" key="3">
    <source>
        <dbReference type="Proteomes" id="UP000502331"/>
    </source>
</evidence>
<proteinExistence type="predicted"/>
<sequence length="477" mass="52875">MATETSPSEVHKKYIDQRIARKEDRRLEFKAAVNGFDAKKTARYCAAIANSGGGEMFFGITDQIPRSVVGTSAFGDLQETERRLAEALGLKITVKVFDYEGKRVVGLAIPSRPHGTPLQLDGAYWTRTGESLVGMTPDELKAIFDEARLPYEEEEAYPPVPADDVLALLDSSVVFRLLATHAPHTPEGQLEEFQRLGLVKESSLSGEWIVLKLGALIAARDLLDFGLQGHKLRIITYGGTGRLDAISDRFYDSGYADSLPRTVELLTSILPNHEDFSQARREEVPTYPVIALRELIANAVVHQDFHRTAGGNYPTVEVFKDRVEISNGGTPLIDIKKFVTQNAQRNRIMSDVMRRIGLAENRGSGVDRSLAAFEEIQGAAPEFITESHMTRVILRGSQSWEQMGPDDRQWAAYMHCCLKWANGEHMTNSSLRARFGLSSGKTQAISNLIAELVRLNVIIIDPSGPSGNKGRRYIPHP</sequence>
<organism evidence="2 3">
    <name type="scientific">Glutamicibacter mishrai</name>
    <dbReference type="NCBI Taxonomy" id="1775880"/>
    <lineage>
        <taxon>Bacteria</taxon>
        <taxon>Bacillati</taxon>
        <taxon>Actinomycetota</taxon>
        <taxon>Actinomycetes</taxon>
        <taxon>Micrococcales</taxon>
        <taxon>Micrococcaceae</taxon>
        <taxon>Glutamicibacter</taxon>
    </lineage>
</organism>
<dbReference type="Gene3D" id="3.30.950.30">
    <property type="entry name" value="Schlafen, AAA domain"/>
    <property type="match status" value="1"/>
</dbReference>
<dbReference type="Gene3D" id="3.30.565.60">
    <property type="match status" value="1"/>
</dbReference>
<dbReference type="AlphaFoldDB" id="A0A6H0SJA2"/>
<accession>A0A6H0SJA2</accession>
<dbReference type="RefSeq" id="WP_172512197.1">
    <property type="nucleotide sequence ID" value="NZ_CP032549.1"/>
</dbReference>
<name>A0A6H0SJA2_9MICC</name>
<dbReference type="Pfam" id="PF13749">
    <property type="entry name" value="HATPase_c_4"/>
    <property type="match status" value="1"/>
</dbReference>
<dbReference type="EMBL" id="CP032549">
    <property type="protein sequence ID" value="QIV87553.1"/>
    <property type="molecule type" value="Genomic_DNA"/>
</dbReference>
<reference evidence="2 3" key="1">
    <citation type="submission" date="2018-09" db="EMBL/GenBank/DDBJ databases">
        <title>Glutamicibacter mishrai S5-52T (LMG 29155T = KCTC 39846T).</title>
        <authorList>
            <person name="Das S.K."/>
        </authorList>
    </citation>
    <scope>NUCLEOTIDE SEQUENCE [LARGE SCALE GENOMIC DNA]</scope>
    <source>
        <strain evidence="2 3">S5-52</strain>
    </source>
</reference>
<gene>
    <name evidence="2" type="ORF">D3791_10730</name>
</gene>
<dbReference type="InterPro" id="IPR038461">
    <property type="entry name" value="Schlafen_AlbA_2_dom_sf"/>
</dbReference>
<evidence type="ECO:0000313" key="2">
    <source>
        <dbReference type="EMBL" id="QIV87553.1"/>
    </source>
</evidence>
<protein>
    <recommendedName>
        <fullName evidence="1">Schlafen AlbA-2 domain-containing protein</fullName>
    </recommendedName>
</protein>